<feature type="signal peptide" evidence="1">
    <location>
        <begin position="1"/>
        <end position="25"/>
    </location>
</feature>
<gene>
    <name evidence="2" type="ORF">IFK94_07175</name>
</gene>
<evidence type="ECO:0000256" key="1">
    <source>
        <dbReference type="SAM" id="SignalP"/>
    </source>
</evidence>
<reference evidence="2 3" key="1">
    <citation type="submission" date="2020-08" db="EMBL/GenBank/DDBJ databases">
        <title>Acidobacteriota in marine sediments use diverse sulfur dissimilation pathways.</title>
        <authorList>
            <person name="Wasmund K."/>
        </authorList>
    </citation>
    <scope>NUCLEOTIDE SEQUENCE [LARGE SCALE GENOMIC DNA]</scope>
    <source>
        <strain evidence="2">MAG AM4</strain>
    </source>
</reference>
<dbReference type="SUPFAM" id="SSF56925">
    <property type="entry name" value="OMPA-like"/>
    <property type="match status" value="1"/>
</dbReference>
<organism evidence="2 3">
    <name type="scientific">Candidatus Polarisedimenticola svalbardensis</name>
    <dbReference type="NCBI Taxonomy" id="2886004"/>
    <lineage>
        <taxon>Bacteria</taxon>
        <taxon>Pseudomonadati</taxon>
        <taxon>Acidobacteriota</taxon>
        <taxon>Candidatus Polarisedimenticolia</taxon>
        <taxon>Candidatus Polarisedimenticolales</taxon>
        <taxon>Candidatus Polarisedimenticolaceae</taxon>
        <taxon>Candidatus Polarisedimenticola</taxon>
    </lineage>
</organism>
<dbReference type="AlphaFoldDB" id="A0A8J7CCS9"/>
<evidence type="ECO:0000313" key="3">
    <source>
        <dbReference type="Proteomes" id="UP000648239"/>
    </source>
</evidence>
<evidence type="ECO:0000313" key="2">
    <source>
        <dbReference type="EMBL" id="MBD3867887.1"/>
    </source>
</evidence>
<accession>A0A8J7CCS9</accession>
<sequence>MRYSARFLIIPAILIVLAATGSAMASGPMGERAFQFKFGGFFPEGDSDFWAETEDVFTIDVGDFDGAMVGFTYLSPVSNNMEVGLNVDFYNETVLSAYRDYTDVDGFRIFHDTSLSMVPLSVDVRFLPAGRYGARGSRGQVMVRRPVFYLGGGIGVNFFEYEEVGDFVDFELDEVVFDRFRDSGAAFTAHALAGVELPVSPDLGLLIEGKYTWVDEELGSDFAGLGNLDLGGTSISVGLSYSF</sequence>
<dbReference type="Gene3D" id="2.40.160.20">
    <property type="match status" value="1"/>
</dbReference>
<name>A0A8J7CCS9_9BACT</name>
<dbReference type="Proteomes" id="UP000648239">
    <property type="component" value="Unassembled WGS sequence"/>
</dbReference>
<dbReference type="EMBL" id="JACXWD010000017">
    <property type="protein sequence ID" value="MBD3867887.1"/>
    <property type="molecule type" value="Genomic_DNA"/>
</dbReference>
<dbReference type="InterPro" id="IPR011250">
    <property type="entry name" value="OMP/PagP_B-barrel"/>
</dbReference>
<proteinExistence type="predicted"/>
<comment type="caution">
    <text evidence="2">The sequence shown here is derived from an EMBL/GenBank/DDBJ whole genome shotgun (WGS) entry which is preliminary data.</text>
</comment>
<feature type="chain" id="PRO_5035293643" description="Outer membrane protein beta-barrel domain-containing protein" evidence="1">
    <location>
        <begin position="26"/>
        <end position="243"/>
    </location>
</feature>
<keyword evidence="1" id="KW-0732">Signal</keyword>
<evidence type="ECO:0008006" key="4">
    <source>
        <dbReference type="Google" id="ProtNLM"/>
    </source>
</evidence>
<protein>
    <recommendedName>
        <fullName evidence="4">Outer membrane protein beta-barrel domain-containing protein</fullName>
    </recommendedName>
</protein>